<dbReference type="InterPro" id="IPR006070">
    <property type="entry name" value="Sua5-like_dom"/>
</dbReference>
<dbReference type="PANTHER" id="PTHR17490:SF18">
    <property type="entry name" value="THREONYLCARBAMOYL-AMP SYNTHASE"/>
    <property type="match status" value="1"/>
</dbReference>
<evidence type="ECO:0000256" key="1">
    <source>
        <dbReference type="ARBA" id="ARBA00004496"/>
    </source>
</evidence>
<dbReference type="EC" id="2.7.7.87" evidence="9"/>
<keyword evidence="4 9" id="KW-0819">tRNA processing</keyword>
<proteinExistence type="inferred from homology"/>
<dbReference type="PROSITE" id="PS51163">
    <property type="entry name" value="YRDC"/>
    <property type="match status" value="1"/>
</dbReference>
<dbReference type="Pfam" id="PF01300">
    <property type="entry name" value="Sua5_yciO_yrdC"/>
    <property type="match status" value="1"/>
</dbReference>
<evidence type="ECO:0000256" key="3">
    <source>
        <dbReference type="ARBA" id="ARBA00022679"/>
    </source>
</evidence>
<evidence type="ECO:0000256" key="9">
    <source>
        <dbReference type="HAMAP-Rule" id="MF_01852"/>
    </source>
</evidence>
<dbReference type="GO" id="GO:0003725">
    <property type="term" value="F:double-stranded RNA binding"/>
    <property type="evidence" value="ECO:0007669"/>
    <property type="project" value="InterPro"/>
</dbReference>
<evidence type="ECO:0000256" key="6">
    <source>
        <dbReference type="ARBA" id="ARBA00022741"/>
    </source>
</evidence>
<evidence type="ECO:0000256" key="8">
    <source>
        <dbReference type="ARBA" id="ARBA00048366"/>
    </source>
</evidence>
<evidence type="ECO:0000256" key="4">
    <source>
        <dbReference type="ARBA" id="ARBA00022694"/>
    </source>
</evidence>
<feature type="domain" description="YrdC-like" evidence="10">
    <location>
        <begin position="20"/>
        <end position="200"/>
    </location>
</feature>
<evidence type="ECO:0000313" key="11">
    <source>
        <dbReference type="EMBL" id="CRY99515.1"/>
    </source>
</evidence>
<dbReference type="SUPFAM" id="SSF55821">
    <property type="entry name" value="YrdC/RibB"/>
    <property type="match status" value="1"/>
</dbReference>
<keyword evidence="6 9" id="KW-0547">Nucleotide-binding</keyword>
<name>A0A0H5QE38_NEIMI</name>
<keyword evidence="2 9" id="KW-0963">Cytoplasm</keyword>
<reference evidence="11 12" key="1">
    <citation type="submission" date="2014-11" db="EMBL/GenBank/DDBJ databases">
        <authorList>
            <person name="Diene M.Seydina."/>
        </authorList>
    </citation>
    <scope>NUCLEOTIDE SEQUENCE [LARGE SCALE GENOMIC DNA]</scope>
    <source>
        <strain evidence="11 12">Neisseria meningitidis CHUV</strain>
    </source>
</reference>
<comment type="subcellular location">
    <subcellularLocation>
        <location evidence="1 9">Cytoplasm</location>
    </subcellularLocation>
</comment>
<comment type="function">
    <text evidence="9">Required for the formation of a threonylcarbamoyl group on adenosine at position 37 (t(6)A37) in tRNAs that read codons beginning with adenine. Catalyzes the conversion of L-threonine, HCO(3)(-)/CO(2) and ATP to give threonylcarbamoyl-AMP (TC-AMP) as the acyladenylate intermediate, with the release of diphosphate.</text>
</comment>
<dbReference type="GO" id="GO:0005737">
    <property type="term" value="C:cytoplasm"/>
    <property type="evidence" value="ECO:0007669"/>
    <property type="project" value="UniProtKB-SubCell"/>
</dbReference>
<keyword evidence="3 9" id="KW-0808">Transferase</keyword>
<dbReference type="InterPro" id="IPR050156">
    <property type="entry name" value="TC-AMP_synthase_SUA5"/>
</dbReference>
<dbReference type="GO" id="GO:0005524">
    <property type="term" value="F:ATP binding"/>
    <property type="evidence" value="ECO:0007669"/>
    <property type="project" value="UniProtKB-UniRule"/>
</dbReference>
<comment type="similarity">
    <text evidence="9">Belongs to the SUA5 family. TsaC subfamily.</text>
</comment>
<evidence type="ECO:0000313" key="12">
    <source>
        <dbReference type="Proteomes" id="UP000182715"/>
    </source>
</evidence>
<dbReference type="GO" id="GO:0002949">
    <property type="term" value="P:tRNA threonylcarbamoyladenosine modification"/>
    <property type="evidence" value="ECO:0007669"/>
    <property type="project" value="UniProtKB-UniRule"/>
</dbReference>
<dbReference type="GO" id="GO:0006450">
    <property type="term" value="P:regulation of translational fidelity"/>
    <property type="evidence" value="ECO:0007669"/>
    <property type="project" value="TreeGrafter"/>
</dbReference>
<dbReference type="GO" id="GO:0000049">
    <property type="term" value="F:tRNA binding"/>
    <property type="evidence" value="ECO:0007669"/>
    <property type="project" value="TreeGrafter"/>
</dbReference>
<evidence type="ECO:0000259" key="10">
    <source>
        <dbReference type="PROSITE" id="PS51163"/>
    </source>
</evidence>
<dbReference type="InterPro" id="IPR017945">
    <property type="entry name" value="DHBP_synth_RibB-like_a/b_dom"/>
</dbReference>
<gene>
    <name evidence="9" type="primary">tsaC</name>
</gene>
<dbReference type="PANTHER" id="PTHR17490">
    <property type="entry name" value="SUA5"/>
    <property type="match status" value="1"/>
</dbReference>
<organism evidence="11 12">
    <name type="scientific">Neisseria meningitidis serogroup B</name>
    <dbReference type="NCBI Taxonomy" id="491"/>
    <lineage>
        <taxon>Bacteria</taxon>
        <taxon>Pseudomonadati</taxon>
        <taxon>Pseudomonadota</taxon>
        <taxon>Betaproteobacteria</taxon>
        <taxon>Neisseriales</taxon>
        <taxon>Neisseriaceae</taxon>
        <taxon>Neisseria</taxon>
    </lineage>
</organism>
<dbReference type="Proteomes" id="UP000182715">
    <property type="component" value="Unassembled WGS sequence"/>
</dbReference>
<dbReference type="Gene3D" id="3.90.870.10">
    <property type="entry name" value="DHBP synthase"/>
    <property type="match status" value="1"/>
</dbReference>
<keyword evidence="5 9" id="KW-0548">Nucleotidyltransferase</keyword>
<evidence type="ECO:0000256" key="5">
    <source>
        <dbReference type="ARBA" id="ARBA00022695"/>
    </source>
</evidence>
<dbReference type="OMA" id="LVDAFWP"/>
<accession>A0A0H5QE38</accession>
<dbReference type="EMBL" id="CVTF01000074">
    <property type="protein sequence ID" value="CRY99515.1"/>
    <property type="molecule type" value="Genomic_DNA"/>
</dbReference>
<evidence type="ECO:0000256" key="2">
    <source>
        <dbReference type="ARBA" id="ARBA00022490"/>
    </source>
</evidence>
<dbReference type="AlphaFoldDB" id="A0A0H5QE38"/>
<comment type="catalytic activity">
    <reaction evidence="8 9">
        <text>L-threonine + hydrogencarbonate + ATP = L-threonylcarbamoyladenylate + diphosphate + H2O</text>
        <dbReference type="Rhea" id="RHEA:36407"/>
        <dbReference type="ChEBI" id="CHEBI:15377"/>
        <dbReference type="ChEBI" id="CHEBI:17544"/>
        <dbReference type="ChEBI" id="CHEBI:30616"/>
        <dbReference type="ChEBI" id="CHEBI:33019"/>
        <dbReference type="ChEBI" id="CHEBI:57926"/>
        <dbReference type="ChEBI" id="CHEBI:73682"/>
        <dbReference type="EC" id="2.7.7.87"/>
    </reaction>
</comment>
<dbReference type="HAMAP" id="MF_01852">
    <property type="entry name" value="TsaC"/>
    <property type="match status" value="1"/>
</dbReference>
<keyword evidence="7 9" id="KW-0067">ATP-binding</keyword>
<sequence>MTDMLQTAFYIMLFPRIIAASAQRKLSVYLKKGGLVAYPTESCYGLGCLPTLAKALGKLAHLKKRPQHKGMIVIGNQFEQLQPLLQMPSENLQDMLRKEWPAPKTFLLSAKSCVLPELRGKQRSKLAVRVPAHVGARRLCQALQTPLVSTSCNRAGKRACRTEREVRRQFGRDVWIVGGRIGRQKSPSQIIDGETGKRLR</sequence>
<dbReference type="InterPro" id="IPR023535">
    <property type="entry name" value="TC-AMP_synthase"/>
</dbReference>
<dbReference type="FunFam" id="3.90.870.10:FF:000004">
    <property type="entry name" value="Threonylcarbamoyl-AMP synthase"/>
    <property type="match status" value="1"/>
</dbReference>
<protein>
    <recommendedName>
        <fullName evidence="9">Threonylcarbamoyl-AMP synthase</fullName>
        <shortName evidence="9">TC-AMP synthase</shortName>
        <ecNumber evidence="9">2.7.7.87</ecNumber>
    </recommendedName>
    <alternativeName>
        <fullName evidence="9">L-threonylcarbamoyladenylate synthase</fullName>
    </alternativeName>
    <alternativeName>
        <fullName evidence="9">t(6)A37 threonylcarbamoyladenosine biosynthesis protein TsaC</fullName>
    </alternativeName>
    <alternativeName>
        <fullName evidence="9">tRNA threonylcarbamoyladenosine biosynthesis protein TsaC</fullName>
    </alternativeName>
</protein>
<evidence type="ECO:0000256" key="7">
    <source>
        <dbReference type="ARBA" id="ARBA00022840"/>
    </source>
</evidence>
<dbReference type="GO" id="GO:0061710">
    <property type="term" value="F:L-threonylcarbamoyladenylate synthase"/>
    <property type="evidence" value="ECO:0007669"/>
    <property type="project" value="UniProtKB-EC"/>
</dbReference>